<name>U7VAZ9_9FUSO</name>
<keyword evidence="6 8" id="KW-0346">Stress response</keyword>
<evidence type="ECO:0000256" key="2">
    <source>
        <dbReference type="ARBA" id="ARBA00008239"/>
    </source>
</evidence>
<dbReference type="InterPro" id="IPR020575">
    <property type="entry name" value="Hsp90_N"/>
</dbReference>
<dbReference type="GO" id="GO:0140662">
    <property type="term" value="F:ATP-dependent protein folding chaperone"/>
    <property type="evidence" value="ECO:0007669"/>
    <property type="project" value="InterPro"/>
</dbReference>
<evidence type="ECO:0000256" key="9">
    <source>
        <dbReference type="PIRSR" id="PIRSR002583-1"/>
    </source>
</evidence>
<dbReference type="Proteomes" id="UP000017081">
    <property type="component" value="Unassembled WGS sequence"/>
</dbReference>
<dbReference type="InterPro" id="IPR036890">
    <property type="entry name" value="HATPase_C_sf"/>
</dbReference>
<organism evidence="11 12">
    <name type="scientific">Cetobacterium somerae ATCC BAA-474</name>
    <dbReference type="NCBI Taxonomy" id="1319815"/>
    <lineage>
        <taxon>Bacteria</taxon>
        <taxon>Fusobacteriati</taxon>
        <taxon>Fusobacteriota</taxon>
        <taxon>Fusobacteriia</taxon>
        <taxon>Fusobacteriales</taxon>
        <taxon>Fusobacteriaceae</taxon>
        <taxon>Cetobacterium</taxon>
    </lineage>
</organism>
<feature type="binding site" evidence="9">
    <location>
        <begin position="132"/>
        <end position="137"/>
    </location>
    <ligand>
        <name>ATP</name>
        <dbReference type="ChEBI" id="CHEBI:30616"/>
    </ligand>
</feature>
<dbReference type="HAMAP" id="MF_00505">
    <property type="entry name" value="HSP90"/>
    <property type="match status" value="1"/>
</dbReference>
<dbReference type="Gene3D" id="3.30.565.10">
    <property type="entry name" value="Histidine kinase-like ATPase, C-terminal domain"/>
    <property type="match status" value="1"/>
</dbReference>
<evidence type="ECO:0000313" key="12">
    <source>
        <dbReference type="Proteomes" id="UP000017081"/>
    </source>
</evidence>
<dbReference type="InterPro" id="IPR020568">
    <property type="entry name" value="Ribosomal_Su5_D2-typ_SF"/>
</dbReference>
<dbReference type="PROSITE" id="PS00298">
    <property type="entry name" value="HSP90"/>
    <property type="match status" value="1"/>
</dbReference>
<dbReference type="CDD" id="cd16927">
    <property type="entry name" value="HATPase_Hsp90-like"/>
    <property type="match status" value="1"/>
</dbReference>
<keyword evidence="3 8" id="KW-0963">Cytoplasm</keyword>
<feature type="binding site" evidence="9">
    <location>
        <position position="102"/>
    </location>
    <ligand>
        <name>ATP</name>
        <dbReference type="ChEBI" id="CHEBI:30616"/>
    </ligand>
</feature>
<evidence type="ECO:0000256" key="8">
    <source>
        <dbReference type="HAMAP-Rule" id="MF_00505"/>
    </source>
</evidence>
<protein>
    <recommendedName>
        <fullName evidence="8">Chaperone protein HtpG</fullName>
    </recommendedName>
    <alternativeName>
        <fullName evidence="8">Heat shock protein HtpG</fullName>
    </alternativeName>
    <alternativeName>
        <fullName evidence="8">High temperature protein G</fullName>
    </alternativeName>
</protein>
<dbReference type="SUPFAM" id="SSF55874">
    <property type="entry name" value="ATPase domain of HSP90 chaperone/DNA topoisomerase II/histidine kinase"/>
    <property type="match status" value="1"/>
</dbReference>
<keyword evidence="4 8" id="KW-0547">Nucleotide-binding</keyword>
<dbReference type="GO" id="GO:0051082">
    <property type="term" value="F:unfolded protein binding"/>
    <property type="evidence" value="ECO:0007669"/>
    <property type="project" value="UniProtKB-UniRule"/>
</dbReference>
<dbReference type="SUPFAM" id="SSF110942">
    <property type="entry name" value="HSP90 C-terminal domain"/>
    <property type="match status" value="1"/>
</dbReference>
<dbReference type="InterPro" id="IPR019805">
    <property type="entry name" value="Heat_shock_protein_90_CS"/>
</dbReference>
<comment type="subcellular location">
    <subcellularLocation>
        <location evidence="1 8">Cytoplasm</location>
    </subcellularLocation>
</comment>
<evidence type="ECO:0000256" key="3">
    <source>
        <dbReference type="ARBA" id="ARBA00022490"/>
    </source>
</evidence>
<feature type="binding site" evidence="9">
    <location>
        <position position="182"/>
    </location>
    <ligand>
        <name>ATP</name>
        <dbReference type="ChEBI" id="CHEBI:30616"/>
    </ligand>
</feature>
<dbReference type="STRING" id="1319815.HMPREF0202_01464"/>
<sequence length="615" mass="71231">MWSAIFKEDTMKKETKVFQAETKELLNLMVHSIYTHKEIFLRELISNASDATDKLKFKALTDTHILDSSEELCITITPNEELRTLTITDHGIGMTFEEVVENIGTIAKSGSKAFLSSLEEAKKNNDLNIIGQFGVGFYSAFMVADKIILETKSPYSDKGVKWTSTGEGSYEIEEIDKTERGTSITLYLKDNDEDKEFLNEYKIKGLIKKYSDYVKYPIMLKDERINSTKPIWKTPKDELKDEDYNEFYKSTYHDWQDPLLHFNFNVQGNLEYNAILFIPQVPPYDLYTREYKRGLQLYTKNVFIMDKCEELIPQYFNFIKGLVDTDDLSLNISREILQKTQQLKAISKNLEKKIISEFEKLMTNDRDKYIKFWEVFGRHIKFGVHENFGLNKDKLENLLLFKSSKNLDYTSLKEYVDRMKNDQKEIYYAVGENLDILQKMPKVLNVINKGFEVLYLTEGADEFALKTMNTFKEKTFKSVTEVTFETEEEKEEIKKLSEINKSLLDKIKETLKEKVVEIKLNPELGDSSVSLSSKGEVSLEMEKLLSQIPGNEGVKAEKVLEINPNHPLFNKLQNASEAELKDLSDILYNQGLLIEGFALENPLDFVTKLNNILSK</sequence>
<feature type="binding site" evidence="9">
    <location>
        <position position="334"/>
    </location>
    <ligand>
        <name>ATP</name>
        <dbReference type="ChEBI" id="CHEBI:30616"/>
    </ligand>
</feature>
<proteinExistence type="inferred from homology"/>
<evidence type="ECO:0000256" key="1">
    <source>
        <dbReference type="ARBA" id="ARBA00004496"/>
    </source>
</evidence>
<comment type="similarity">
    <text evidence="2 8">Belongs to the heat shock protein 90 family.</text>
</comment>
<comment type="caution">
    <text evidence="11">The sequence shown here is derived from an EMBL/GenBank/DDBJ whole genome shotgun (WGS) entry which is preliminary data.</text>
</comment>
<keyword evidence="7 8" id="KW-0143">Chaperone</keyword>
<dbReference type="Pfam" id="PF13589">
    <property type="entry name" value="HATPase_c_3"/>
    <property type="match status" value="1"/>
</dbReference>
<comment type="function">
    <text evidence="8">Molecular chaperone. Has ATPase activity.</text>
</comment>
<dbReference type="eggNOG" id="COG0326">
    <property type="taxonomic scope" value="Bacteria"/>
</dbReference>
<gene>
    <name evidence="8" type="primary">htpG</name>
    <name evidence="11" type="ORF">HMPREF0202_01464</name>
</gene>
<dbReference type="Gene3D" id="1.20.120.790">
    <property type="entry name" value="Heat shock protein 90, C-terminal domain"/>
    <property type="match status" value="1"/>
</dbReference>
<dbReference type="NCBIfam" id="NF003555">
    <property type="entry name" value="PRK05218.1"/>
    <property type="match status" value="1"/>
</dbReference>
<evidence type="ECO:0000313" key="11">
    <source>
        <dbReference type="EMBL" id="ERT68656.1"/>
    </source>
</evidence>
<accession>U7VAZ9</accession>
<feature type="region of interest" description="C" evidence="8">
    <location>
        <begin position="544"/>
        <end position="615"/>
    </location>
</feature>
<dbReference type="GO" id="GO:0005524">
    <property type="term" value="F:ATP binding"/>
    <property type="evidence" value="ECO:0007669"/>
    <property type="project" value="UniProtKB-UniRule"/>
</dbReference>
<feature type="binding site" evidence="9">
    <location>
        <position position="89"/>
    </location>
    <ligand>
        <name>ATP</name>
        <dbReference type="ChEBI" id="CHEBI:30616"/>
    </ligand>
</feature>
<feature type="binding site" evidence="9">
    <location>
        <begin position="109"/>
        <end position="110"/>
    </location>
    <ligand>
        <name>ATP</name>
        <dbReference type="ChEBI" id="CHEBI:30616"/>
    </ligand>
</feature>
<keyword evidence="10" id="KW-0175">Coiled coil</keyword>
<evidence type="ECO:0000256" key="4">
    <source>
        <dbReference type="ARBA" id="ARBA00022741"/>
    </source>
</evidence>
<dbReference type="PATRIC" id="fig|1319815.3.peg.1409"/>
<evidence type="ECO:0000256" key="7">
    <source>
        <dbReference type="ARBA" id="ARBA00023186"/>
    </source>
</evidence>
<dbReference type="InterPro" id="IPR001404">
    <property type="entry name" value="Hsp90_fam"/>
</dbReference>
<feature type="region of interest" description="A; substrate-binding" evidence="8">
    <location>
        <begin position="1"/>
        <end position="334"/>
    </location>
</feature>
<dbReference type="Gene3D" id="3.40.50.11260">
    <property type="match status" value="1"/>
</dbReference>
<dbReference type="SUPFAM" id="SSF54211">
    <property type="entry name" value="Ribosomal protein S5 domain 2-like"/>
    <property type="match status" value="1"/>
</dbReference>
<keyword evidence="12" id="KW-1185">Reference proteome</keyword>
<dbReference type="PRINTS" id="PR00775">
    <property type="entry name" value="HEATSHOCK90"/>
</dbReference>
<comment type="caution">
    <text evidence="8">Lacks conserved residue(s) required for the propagation of feature annotation.</text>
</comment>
<dbReference type="AlphaFoldDB" id="U7VAZ9"/>
<reference evidence="11 12" key="1">
    <citation type="submission" date="2013-08" db="EMBL/GenBank/DDBJ databases">
        <authorList>
            <person name="Weinstock G."/>
            <person name="Sodergren E."/>
            <person name="Wylie T."/>
            <person name="Fulton L."/>
            <person name="Fulton R."/>
            <person name="Fronick C."/>
            <person name="O'Laughlin M."/>
            <person name="Godfrey J."/>
            <person name="Miner T."/>
            <person name="Herter B."/>
            <person name="Appelbaum E."/>
            <person name="Cordes M."/>
            <person name="Lek S."/>
            <person name="Wollam A."/>
            <person name="Pepin K.H."/>
            <person name="Palsikar V.B."/>
            <person name="Mitreva M."/>
            <person name="Wilson R.K."/>
        </authorList>
    </citation>
    <scope>NUCLEOTIDE SEQUENCE [LARGE SCALE GENOMIC DNA]</scope>
    <source>
        <strain evidence="11 12">ATCC BAA-474</strain>
    </source>
</reference>
<dbReference type="PIRSF" id="PIRSF002583">
    <property type="entry name" value="Hsp90"/>
    <property type="match status" value="1"/>
</dbReference>
<keyword evidence="5 8" id="KW-0067">ATP-binding</keyword>
<dbReference type="GO" id="GO:0016887">
    <property type="term" value="F:ATP hydrolysis activity"/>
    <property type="evidence" value="ECO:0007669"/>
    <property type="project" value="InterPro"/>
</dbReference>
<dbReference type="PANTHER" id="PTHR11528">
    <property type="entry name" value="HEAT SHOCK PROTEIN 90 FAMILY MEMBER"/>
    <property type="match status" value="1"/>
</dbReference>
<evidence type="ECO:0000256" key="5">
    <source>
        <dbReference type="ARBA" id="ARBA00022840"/>
    </source>
</evidence>
<dbReference type="HOGENOM" id="CLU_006684_3_0_0"/>
<evidence type="ECO:0000256" key="6">
    <source>
        <dbReference type="ARBA" id="ARBA00023016"/>
    </source>
</evidence>
<feature type="coiled-coil region" evidence="10">
    <location>
        <begin position="486"/>
        <end position="513"/>
    </location>
</feature>
<dbReference type="GO" id="GO:0005737">
    <property type="term" value="C:cytoplasm"/>
    <property type="evidence" value="ECO:0007669"/>
    <property type="project" value="UniProtKB-SubCell"/>
</dbReference>
<dbReference type="Gene3D" id="3.30.230.80">
    <property type="match status" value="1"/>
</dbReference>
<dbReference type="InterPro" id="IPR037196">
    <property type="entry name" value="HSP90_C"/>
</dbReference>
<dbReference type="Pfam" id="PF00183">
    <property type="entry name" value="HSP90"/>
    <property type="match status" value="1"/>
</dbReference>
<dbReference type="FunFam" id="3.30.565.10:FF:000009">
    <property type="entry name" value="Molecular chaperone HtpG"/>
    <property type="match status" value="1"/>
</dbReference>
<evidence type="ECO:0000256" key="10">
    <source>
        <dbReference type="SAM" id="Coils"/>
    </source>
</evidence>
<feature type="binding site" evidence="9">
    <location>
        <position position="108"/>
    </location>
    <ligand>
        <name>ATP</name>
        <dbReference type="ChEBI" id="CHEBI:30616"/>
    </ligand>
</feature>
<dbReference type="EMBL" id="AXZF01000054">
    <property type="protein sequence ID" value="ERT68656.1"/>
    <property type="molecule type" value="Genomic_DNA"/>
</dbReference>
<feature type="binding site" evidence="9">
    <location>
        <position position="94"/>
    </location>
    <ligand>
        <name>ATP</name>
        <dbReference type="ChEBI" id="CHEBI:30616"/>
    </ligand>
</feature>
<feature type="binding site" evidence="9">
    <location>
        <position position="43"/>
    </location>
    <ligand>
        <name>ATP</name>
        <dbReference type="ChEBI" id="CHEBI:30616"/>
    </ligand>
</feature>
<comment type="subunit">
    <text evidence="8">Homodimer.</text>
</comment>
<feature type="binding site" evidence="9">
    <location>
        <position position="47"/>
    </location>
    <ligand>
        <name>ATP</name>
        <dbReference type="ChEBI" id="CHEBI:30616"/>
    </ligand>
</feature>